<dbReference type="Proteomes" id="UP000215896">
    <property type="component" value="Unassembled WGS sequence"/>
</dbReference>
<comment type="caution">
    <text evidence="2">The sequence shown here is derived from an EMBL/GenBank/DDBJ whole genome shotgun (WGS) entry which is preliminary data.</text>
</comment>
<keyword evidence="3" id="KW-1185">Reference proteome</keyword>
<dbReference type="AlphaFoldDB" id="A0A255GPN0"/>
<evidence type="ECO:0000256" key="1">
    <source>
        <dbReference type="SAM" id="SignalP"/>
    </source>
</evidence>
<evidence type="ECO:0000313" key="3">
    <source>
        <dbReference type="Proteomes" id="UP000215896"/>
    </source>
</evidence>
<protein>
    <recommendedName>
        <fullName evidence="4">C-type lysozyme inhibitor domain-containing protein</fullName>
    </recommendedName>
</protein>
<sequence>MNHTRIEEIVMKKAFAAAALGIGMVSAAALAGAPAHAAPSGKVTASYGCQSATFTNNSGRTATVTYGYAGSESNKSVTLSPGASKSVKATSGESKSFGWMAKTANGTEVGLEDYPGVNLLKYCSGTGSSKPSTGGLANTGV</sequence>
<evidence type="ECO:0008006" key="4">
    <source>
        <dbReference type="Google" id="ProtNLM"/>
    </source>
</evidence>
<reference evidence="2 3" key="1">
    <citation type="submission" date="2017-07" db="EMBL/GenBank/DDBJ databases">
        <title>Draft whole genome sequences of clinical Proprionibacteriaceae strains.</title>
        <authorList>
            <person name="Bernier A.-M."/>
            <person name="Bernard K."/>
            <person name="Domingo M.-C."/>
        </authorList>
    </citation>
    <scope>NUCLEOTIDE SEQUENCE [LARGE SCALE GENOMIC DNA]</scope>
    <source>
        <strain evidence="2 3">NML 030167</strain>
    </source>
</reference>
<dbReference type="EMBL" id="NMVO01000001">
    <property type="protein sequence ID" value="OYO17352.1"/>
    <property type="molecule type" value="Genomic_DNA"/>
</dbReference>
<keyword evidence="1" id="KW-0732">Signal</keyword>
<name>A0A255GPN0_9ACTN</name>
<evidence type="ECO:0000313" key="2">
    <source>
        <dbReference type="EMBL" id="OYO17352.1"/>
    </source>
</evidence>
<gene>
    <name evidence="2" type="ORF">CGZ94_00090</name>
</gene>
<accession>A0A255GPN0</accession>
<feature type="signal peptide" evidence="1">
    <location>
        <begin position="1"/>
        <end position="37"/>
    </location>
</feature>
<organism evidence="2 3">
    <name type="scientific">Enemella evansiae</name>
    <dbReference type="NCBI Taxonomy" id="2016499"/>
    <lineage>
        <taxon>Bacteria</taxon>
        <taxon>Bacillati</taxon>
        <taxon>Actinomycetota</taxon>
        <taxon>Actinomycetes</taxon>
        <taxon>Propionibacteriales</taxon>
        <taxon>Propionibacteriaceae</taxon>
        <taxon>Enemella</taxon>
    </lineage>
</organism>
<feature type="chain" id="PRO_5012558609" description="C-type lysozyme inhibitor domain-containing protein" evidence="1">
    <location>
        <begin position="38"/>
        <end position="141"/>
    </location>
</feature>
<proteinExistence type="predicted"/>